<evidence type="ECO:0000313" key="2">
    <source>
        <dbReference type="Proteomes" id="UP001381693"/>
    </source>
</evidence>
<dbReference type="EMBL" id="JAXCGZ010000668">
    <property type="protein sequence ID" value="KAK7085688.1"/>
    <property type="molecule type" value="Genomic_DNA"/>
</dbReference>
<dbReference type="AlphaFoldDB" id="A0AAN9AEC8"/>
<name>A0AAN9AEC8_HALRR</name>
<reference evidence="1 2" key="1">
    <citation type="submission" date="2023-11" db="EMBL/GenBank/DDBJ databases">
        <title>Halocaridina rubra genome assembly.</title>
        <authorList>
            <person name="Smith C."/>
        </authorList>
    </citation>
    <scope>NUCLEOTIDE SEQUENCE [LARGE SCALE GENOMIC DNA]</scope>
    <source>
        <strain evidence="1">EP-1</strain>
        <tissue evidence="1">Whole</tissue>
    </source>
</reference>
<comment type="caution">
    <text evidence="1">The sequence shown here is derived from an EMBL/GenBank/DDBJ whole genome shotgun (WGS) entry which is preliminary data.</text>
</comment>
<proteinExistence type="predicted"/>
<protein>
    <submittedName>
        <fullName evidence="1">Uncharacterized protein</fullName>
    </submittedName>
</protein>
<organism evidence="1 2">
    <name type="scientific">Halocaridina rubra</name>
    <name type="common">Hawaiian red shrimp</name>
    <dbReference type="NCBI Taxonomy" id="373956"/>
    <lineage>
        <taxon>Eukaryota</taxon>
        <taxon>Metazoa</taxon>
        <taxon>Ecdysozoa</taxon>
        <taxon>Arthropoda</taxon>
        <taxon>Crustacea</taxon>
        <taxon>Multicrustacea</taxon>
        <taxon>Malacostraca</taxon>
        <taxon>Eumalacostraca</taxon>
        <taxon>Eucarida</taxon>
        <taxon>Decapoda</taxon>
        <taxon>Pleocyemata</taxon>
        <taxon>Caridea</taxon>
        <taxon>Atyoidea</taxon>
        <taxon>Atyidae</taxon>
        <taxon>Halocaridina</taxon>
    </lineage>
</organism>
<evidence type="ECO:0000313" key="1">
    <source>
        <dbReference type="EMBL" id="KAK7085688.1"/>
    </source>
</evidence>
<keyword evidence="2" id="KW-1185">Reference proteome</keyword>
<accession>A0AAN9AEC8</accession>
<sequence>MMDIRTSLNYMGSEKATERKRGSDRIMNLLNNQSVVATLDHNSKLGESLNWDLVFDHARLYFLKEANKLEEDERKSRDVSQTVLSNRETHKRHIASFPKLVLRTSSLSFRSSQPTTSDTPLDKLRNASLHVRPF</sequence>
<dbReference type="Proteomes" id="UP001381693">
    <property type="component" value="Unassembled WGS sequence"/>
</dbReference>
<gene>
    <name evidence="1" type="ORF">SK128_028563</name>
</gene>